<keyword evidence="3" id="KW-1185">Reference proteome</keyword>
<organism evidence="2 3">
    <name type="scientific">Streptomyces zhihengii</name>
    <dbReference type="NCBI Taxonomy" id="1818004"/>
    <lineage>
        <taxon>Bacteria</taxon>
        <taxon>Bacillati</taxon>
        <taxon>Actinomycetota</taxon>
        <taxon>Actinomycetes</taxon>
        <taxon>Kitasatosporales</taxon>
        <taxon>Streptomycetaceae</taxon>
        <taxon>Streptomyces</taxon>
    </lineage>
</organism>
<keyword evidence="2" id="KW-0614">Plasmid</keyword>
<evidence type="ECO:0000256" key="1">
    <source>
        <dbReference type="SAM" id="MobiDB-lite"/>
    </source>
</evidence>
<comment type="caution">
    <text evidence="2">The sequence shown here is derived from an EMBL/GenBank/DDBJ whole genome shotgun (WGS) entry which is preliminary data.</text>
</comment>
<protein>
    <submittedName>
        <fullName evidence="2">Uncharacterized protein</fullName>
    </submittedName>
</protein>
<evidence type="ECO:0000313" key="2">
    <source>
        <dbReference type="EMBL" id="MBM9624764.1"/>
    </source>
</evidence>
<accession>A0ABS2V526</accession>
<geneLocation type="plasmid" evidence="2">
    <name>unnamed1</name>
</geneLocation>
<proteinExistence type="predicted"/>
<evidence type="ECO:0000313" key="3">
    <source>
        <dbReference type="Proteomes" id="UP000664109"/>
    </source>
</evidence>
<gene>
    <name evidence="2" type="ORF">JE024_40295</name>
</gene>
<dbReference type="Proteomes" id="UP000664109">
    <property type="component" value="Unassembled WGS sequence"/>
</dbReference>
<feature type="compositionally biased region" description="Polar residues" evidence="1">
    <location>
        <begin position="127"/>
        <end position="141"/>
    </location>
</feature>
<sequence length="157" mass="17563">MSPVPDERDRIRAPMERILADAIEYSNGALTIVALAQEAQVSRTALTQRHLDLKNELYDKVRARGAMPDSEKRLRHLVTELMKLRAADAKDSRDYGPTSKPWLVPCTRHKWRTGNCVSGSPLQAQSSLAAHTAPAASSSGTLLKRQHRHPSSWQHQH</sequence>
<feature type="compositionally biased region" description="Basic residues" evidence="1">
    <location>
        <begin position="144"/>
        <end position="157"/>
    </location>
</feature>
<reference evidence="2 3" key="1">
    <citation type="journal article" date="2016" name="Arch. Microbiol.">
        <title>Streptomyces zhihengii sp. nov., isolated from rhizospheric soil of Psammosilene tunicoides.</title>
        <authorList>
            <person name="Huang M.J."/>
            <person name="Fei J.J."/>
            <person name="Salam N."/>
            <person name="Kim C.J."/>
            <person name="Hozzein W.N."/>
            <person name="Xiao M."/>
            <person name="Huang H.Q."/>
            <person name="Li W.J."/>
        </authorList>
    </citation>
    <scope>NUCLEOTIDE SEQUENCE [LARGE SCALE GENOMIC DNA]</scope>
    <source>
        <strain evidence="2 3">YIM T102</strain>
    </source>
</reference>
<dbReference type="EMBL" id="JAFEJA010000003">
    <property type="protein sequence ID" value="MBM9624764.1"/>
    <property type="molecule type" value="Genomic_DNA"/>
</dbReference>
<feature type="region of interest" description="Disordered" evidence="1">
    <location>
        <begin position="127"/>
        <end position="157"/>
    </location>
</feature>
<name>A0ABS2V526_9ACTN</name>
<dbReference type="RefSeq" id="WP_205378903.1">
    <property type="nucleotide sequence ID" value="NZ_JAFEJA010000003.1"/>
</dbReference>